<proteinExistence type="predicted"/>
<accession>L8E9J9</accession>
<gene>
    <name evidence="1" type="primary">C10orf120</name>
</gene>
<reference evidence="1" key="1">
    <citation type="journal article" date="2013" name="PLoS ONE">
        <title>Direct detection of alternative open reading frames translation products in human significantly expands the proteome.</title>
        <authorList>
            <person name="Vanderperre B."/>
            <person name="Lucier J.-F."/>
            <person name="Motard J."/>
            <person name="Tremblay G."/>
            <person name="Vanderperre S."/>
            <person name="Wisztorski M."/>
            <person name="Salzet M."/>
            <person name="Boisvert F.-M."/>
            <person name="Roucou X."/>
        </authorList>
    </citation>
    <scope>NUCLEOTIDE SEQUENCE</scope>
</reference>
<organism evidence="1">
    <name type="scientific">Homo sapiens</name>
    <name type="common">Human</name>
    <dbReference type="NCBI Taxonomy" id="9606"/>
    <lineage>
        <taxon>Eukaryota</taxon>
        <taxon>Metazoa</taxon>
        <taxon>Chordata</taxon>
        <taxon>Craniata</taxon>
        <taxon>Vertebrata</taxon>
        <taxon>Euteleostomi</taxon>
        <taxon>Mammalia</taxon>
        <taxon>Eutheria</taxon>
        <taxon>Euarchontoglires</taxon>
        <taxon>Primates</taxon>
        <taxon>Haplorrhini</taxon>
        <taxon>Catarrhini</taxon>
        <taxon>Hominidae</taxon>
        <taxon>Homo</taxon>
    </lineage>
</organism>
<name>L8E9J9_HUMAN</name>
<sequence length="65" mass="7211">MEQILQIRPTDCPWEILPLGKRDPTSRWHSHHSSKKAFGLQARGRMQNAQGTTVAVSGLQTSNGV</sequence>
<evidence type="ECO:0000313" key="1">
    <source>
        <dbReference type="EMBL" id="CCQ43028.1"/>
    </source>
</evidence>
<dbReference type="OrthoDB" id="9446792at2759"/>
<dbReference type="AlphaFoldDB" id="L8E9J9"/>
<dbReference type="EMBL" id="HF583531">
    <property type="protein sequence ID" value="CCQ43028.1"/>
    <property type="molecule type" value="Genomic_DNA"/>
</dbReference>
<protein>
    <submittedName>
        <fullName evidence="1">Alternative protein C10orf120</fullName>
    </submittedName>
</protein>